<reference evidence="2" key="1">
    <citation type="journal article" date="2023" name="PhytoFront">
        <title>Draft Genome Resources of Seven Strains of Tilletia horrida, Causal Agent of Kernel Smut of Rice.</title>
        <authorList>
            <person name="Khanal S."/>
            <person name="Antony Babu S."/>
            <person name="Zhou X.G."/>
        </authorList>
    </citation>
    <scope>NUCLEOTIDE SEQUENCE</scope>
    <source>
        <strain evidence="2">TX6</strain>
    </source>
</reference>
<sequence>MDDNRTFAFDDNRAGQSNQHPPFDMTQAPPAAVQRFFSTPELVHLVLSYLSKDRIDLLALSLVSKALRAQALRMWVKQLHVAVHAALSRLNFFKANPNLLEHVLHLRLGHFHDNWRGIRPPSDDKVCGCDWNALNELLRLIACESTVAGNTPLIDLRVYASDPLNLPDILGQQVVALNIQNALDHKYDEEIISLLEGSSYSAGHGDQEVSVQNLPLRPTSQKLARIFQQTRQGPGLRSFEFFFRLSSGVPDLTLQQILQHVVQNAPTLRYLRINIGESDFPEMLSTAAFVHLKQLHVTWFGMVQLPTIETLLDGAKNLQSLVLRSKSGAILSLRQTFPRLRDISISGLRVHTDDAESFAARHPNVIRLDATGLMPSDAVTGPASSSLAPVPAIYPNLAHTYIRHPDELQHHHDAGRFFAGLKVYSLDAADLGHCLELLHSNTTAAERLTTLGLEADFEITPSFFTQLLLMFSSQDLPNLAELRMSHYDDWQQLFGADCSLETSISRFMAALISARSLKVLELYGWQQHTQHKEILRDGEFPPALEYFCMGHTPKRNFRFISSHPDGRIVTTESGGKRGRLQRVPGAFRKHVTEDGVWHFVGQAVDTTLYLTT</sequence>
<dbReference type="Proteomes" id="UP001176517">
    <property type="component" value="Unassembled WGS sequence"/>
</dbReference>
<comment type="caution">
    <text evidence="2">The sequence shown here is derived from an EMBL/GenBank/DDBJ whole genome shotgun (WGS) entry which is preliminary data.</text>
</comment>
<proteinExistence type="predicted"/>
<name>A0AAN6GTV3_9BASI</name>
<organism evidence="2 3">
    <name type="scientific">Tilletia horrida</name>
    <dbReference type="NCBI Taxonomy" id="155126"/>
    <lineage>
        <taxon>Eukaryota</taxon>
        <taxon>Fungi</taxon>
        <taxon>Dikarya</taxon>
        <taxon>Basidiomycota</taxon>
        <taxon>Ustilaginomycotina</taxon>
        <taxon>Exobasidiomycetes</taxon>
        <taxon>Tilletiales</taxon>
        <taxon>Tilletiaceae</taxon>
        <taxon>Tilletia</taxon>
    </lineage>
</organism>
<feature type="region of interest" description="Disordered" evidence="1">
    <location>
        <begin position="1"/>
        <end position="22"/>
    </location>
</feature>
<dbReference type="EMBL" id="JAPDMZ010000023">
    <property type="protein sequence ID" value="KAK0555872.1"/>
    <property type="molecule type" value="Genomic_DNA"/>
</dbReference>
<accession>A0AAN6GTV3</accession>
<dbReference type="AlphaFoldDB" id="A0AAN6GTV3"/>
<feature type="compositionally biased region" description="Basic and acidic residues" evidence="1">
    <location>
        <begin position="1"/>
        <end position="13"/>
    </location>
</feature>
<dbReference type="SUPFAM" id="SSF52047">
    <property type="entry name" value="RNI-like"/>
    <property type="match status" value="1"/>
</dbReference>
<dbReference type="Gene3D" id="3.80.10.10">
    <property type="entry name" value="Ribonuclease Inhibitor"/>
    <property type="match status" value="1"/>
</dbReference>
<keyword evidence="3" id="KW-1185">Reference proteome</keyword>
<protein>
    <submittedName>
        <fullName evidence="2">Uncharacterized protein</fullName>
    </submittedName>
</protein>
<evidence type="ECO:0000313" key="2">
    <source>
        <dbReference type="EMBL" id="KAK0555872.1"/>
    </source>
</evidence>
<evidence type="ECO:0000313" key="3">
    <source>
        <dbReference type="Proteomes" id="UP001176517"/>
    </source>
</evidence>
<evidence type="ECO:0000256" key="1">
    <source>
        <dbReference type="SAM" id="MobiDB-lite"/>
    </source>
</evidence>
<gene>
    <name evidence="2" type="ORF">OC846_001538</name>
</gene>
<dbReference type="InterPro" id="IPR032675">
    <property type="entry name" value="LRR_dom_sf"/>
</dbReference>